<organism evidence="4 5">
    <name type="scientific">Serpens gallinarum</name>
    <dbReference type="NCBI Taxonomy" id="2763075"/>
    <lineage>
        <taxon>Bacteria</taxon>
        <taxon>Pseudomonadati</taxon>
        <taxon>Pseudomonadota</taxon>
        <taxon>Gammaproteobacteria</taxon>
        <taxon>Pseudomonadales</taxon>
        <taxon>Pseudomonadaceae</taxon>
        <taxon>Pseudomonas</taxon>
    </lineage>
</organism>
<dbReference type="PANTHER" id="PTHR35936">
    <property type="entry name" value="MEMBRANE-BOUND LYTIC MUREIN TRANSGLYCOSYLASE F"/>
    <property type="match status" value="1"/>
</dbReference>
<keyword evidence="2" id="KW-0732">Signal</keyword>
<reference evidence="4 5" key="1">
    <citation type="submission" date="2020-08" db="EMBL/GenBank/DDBJ databases">
        <title>A Genomic Blueprint of the Chicken Gut Microbiome.</title>
        <authorList>
            <person name="Gilroy R."/>
            <person name="Ravi A."/>
            <person name="Getino M."/>
            <person name="Pursley I."/>
            <person name="Horton D.L."/>
            <person name="Alikhan N.-F."/>
            <person name="Baker D."/>
            <person name="Gharbi K."/>
            <person name="Hall N."/>
            <person name="Watson M."/>
            <person name="Adriaenssens E.M."/>
            <person name="Foster-Nyarko E."/>
            <person name="Jarju S."/>
            <person name="Secka A."/>
            <person name="Antonio M."/>
            <person name="Oren A."/>
            <person name="Chaudhuri R."/>
            <person name="La Ragione R.M."/>
            <person name="Hildebrand F."/>
            <person name="Pallen M.J."/>
        </authorList>
    </citation>
    <scope>NUCLEOTIDE SEQUENCE [LARGE SCALE GENOMIC DNA]</scope>
    <source>
        <strain evidence="4 5">Sa2CUA2</strain>
    </source>
</reference>
<evidence type="ECO:0000259" key="3">
    <source>
        <dbReference type="Pfam" id="PF00497"/>
    </source>
</evidence>
<protein>
    <submittedName>
        <fullName evidence="4">Transporter substrate-binding domain-containing protein</fullName>
    </submittedName>
</protein>
<dbReference type="Proteomes" id="UP000611945">
    <property type="component" value="Unassembled WGS sequence"/>
</dbReference>
<evidence type="ECO:0000256" key="2">
    <source>
        <dbReference type="ARBA" id="ARBA00022729"/>
    </source>
</evidence>
<dbReference type="InterPro" id="IPR001638">
    <property type="entry name" value="Solute-binding_3/MltF_N"/>
</dbReference>
<name>A0ABR8TSU7_9PSED</name>
<proteinExistence type="inferred from homology"/>
<keyword evidence="5" id="KW-1185">Reference proteome</keyword>
<comment type="similarity">
    <text evidence="1">Belongs to the bacterial solute-binding protein 3 family.</text>
</comment>
<sequence>MPTHLSVWLGAMCLALVPGWALGMGSCERIVATGVAGQPPYLWQDLENPERLIGASADLVRLLANELGLKVDILASGTAEQAEQEVASGRVDLLINTRLSLPLLERMDFIHPPLHETPSVIWAAKGRHFGYLGRDDLQGRQGIHVAETLIPSSERFVRGELQLDTVSDLSLAWSKLLEGHADFLLYERYRGQAEALRLGLADELEVFEPAIYSAGLYLALSHASVCNEAWLRGQLAKKLTESALQETAERLLAENLQRWAGQQLQMDADVSQ</sequence>
<evidence type="ECO:0000256" key="1">
    <source>
        <dbReference type="ARBA" id="ARBA00010333"/>
    </source>
</evidence>
<gene>
    <name evidence="4" type="ORF">H9642_16830</name>
</gene>
<dbReference type="SUPFAM" id="SSF53850">
    <property type="entry name" value="Periplasmic binding protein-like II"/>
    <property type="match status" value="1"/>
</dbReference>
<dbReference type="Pfam" id="PF00497">
    <property type="entry name" value="SBP_bac_3"/>
    <property type="match status" value="1"/>
</dbReference>
<comment type="caution">
    <text evidence="4">The sequence shown here is derived from an EMBL/GenBank/DDBJ whole genome shotgun (WGS) entry which is preliminary data.</text>
</comment>
<evidence type="ECO:0000313" key="5">
    <source>
        <dbReference type="Proteomes" id="UP000611945"/>
    </source>
</evidence>
<dbReference type="EMBL" id="JACSQG010000013">
    <property type="protein sequence ID" value="MBD7978849.1"/>
    <property type="molecule type" value="Genomic_DNA"/>
</dbReference>
<dbReference type="Gene3D" id="3.40.190.10">
    <property type="entry name" value="Periplasmic binding protein-like II"/>
    <property type="match status" value="2"/>
</dbReference>
<dbReference type="RefSeq" id="WP_251837638.1">
    <property type="nucleotide sequence ID" value="NZ_JACSQG010000013.1"/>
</dbReference>
<evidence type="ECO:0000313" key="4">
    <source>
        <dbReference type="EMBL" id="MBD7978849.1"/>
    </source>
</evidence>
<dbReference type="PANTHER" id="PTHR35936:SF6">
    <property type="entry name" value="AMINO ACID ABC TRANSPORTER SUBSTRATE-BINDING PAAT FAMILY PROTEIN"/>
    <property type="match status" value="1"/>
</dbReference>
<accession>A0ABR8TSU7</accession>
<feature type="domain" description="Solute-binding protein family 3/N-terminal" evidence="3">
    <location>
        <begin position="35"/>
        <end position="223"/>
    </location>
</feature>